<accession>A0A1H5WCU9</accession>
<name>A0A1H5WCU9_9SPHI</name>
<evidence type="ECO:0000313" key="2">
    <source>
        <dbReference type="EMBL" id="SEF97011.1"/>
    </source>
</evidence>
<gene>
    <name evidence="2" type="ORF">SAMN05421877_1044</name>
</gene>
<dbReference type="RefSeq" id="WP_103905672.1">
    <property type="nucleotide sequence ID" value="NZ_FNUT01000004.1"/>
</dbReference>
<dbReference type="EMBL" id="FNUT01000004">
    <property type="protein sequence ID" value="SEF97011.1"/>
    <property type="molecule type" value="Genomic_DNA"/>
</dbReference>
<keyword evidence="1" id="KW-1133">Transmembrane helix</keyword>
<dbReference type="AlphaFoldDB" id="A0A1H5WCU9"/>
<keyword evidence="3" id="KW-1185">Reference proteome</keyword>
<organism evidence="2 3">
    <name type="scientific">Sphingobacterium lactis</name>
    <dbReference type="NCBI Taxonomy" id="797291"/>
    <lineage>
        <taxon>Bacteria</taxon>
        <taxon>Pseudomonadati</taxon>
        <taxon>Bacteroidota</taxon>
        <taxon>Sphingobacteriia</taxon>
        <taxon>Sphingobacteriales</taxon>
        <taxon>Sphingobacteriaceae</taxon>
        <taxon>Sphingobacterium</taxon>
    </lineage>
</organism>
<dbReference type="OrthoDB" id="799646at2"/>
<keyword evidence="1" id="KW-0812">Transmembrane</keyword>
<evidence type="ECO:0000313" key="3">
    <source>
        <dbReference type="Proteomes" id="UP000236731"/>
    </source>
</evidence>
<evidence type="ECO:0000256" key="1">
    <source>
        <dbReference type="SAM" id="Phobius"/>
    </source>
</evidence>
<keyword evidence="1" id="KW-0472">Membrane</keyword>
<dbReference type="Proteomes" id="UP000236731">
    <property type="component" value="Unassembled WGS sequence"/>
</dbReference>
<proteinExistence type="predicted"/>
<sequence>MFRLMYFFALFGYLNILCYEVKSSDLFGFFPVESNETFVEVVLEEVLNMQHPQEGEILPTIIFDDYRILGLFLGLIPLVLVFTWLIARLREQLTTIKHPLYLSKTLCLPGYYSFLYRYRPF</sequence>
<protein>
    <submittedName>
        <fullName evidence="2">Uncharacterized protein</fullName>
    </submittedName>
</protein>
<reference evidence="3" key="1">
    <citation type="submission" date="2016-10" db="EMBL/GenBank/DDBJ databases">
        <authorList>
            <person name="Varghese N."/>
            <person name="Submissions S."/>
        </authorList>
    </citation>
    <scope>NUCLEOTIDE SEQUENCE [LARGE SCALE GENOMIC DNA]</scope>
    <source>
        <strain evidence="3">DSM 22361</strain>
    </source>
</reference>
<feature type="transmembrane region" description="Helical" evidence="1">
    <location>
        <begin position="68"/>
        <end position="87"/>
    </location>
</feature>